<dbReference type="GO" id="GO:0030170">
    <property type="term" value="F:pyridoxal phosphate binding"/>
    <property type="evidence" value="ECO:0007669"/>
    <property type="project" value="InterPro"/>
</dbReference>
<sequence length="116" mass="13276">MQTYTPTFWHNPNYGSNNELPFTIEDIEDAAARLERFASYIRHVFPETEPLNGIIESPLKQIPAMQEQLSHQFGDNTYANLWLKCDHELSISGSIKARGGIYEVLKFAESVAQNSW</sequence>
<dbReference type="SUPFAM" id="SSF53686">
    <property type="entry name" value="Tryptophan synthase beta subunit-like PLP-dependent enzymes"/>
    <property type="match status" value="1"/>
</dbReference>
<comment type="cofactor">
    <cofactor evidence="1">
        <name>pyridoxal 5'-phosphate</name>
        <dbReference type="ChEBI" id="CHEBI:597326"/>
    </cofactor>
</comment>
<evidence type="ECO:0000256" key="2">
    <source>
        <dbReference type="ARBA" id="ARBA00022898"/>
    </source>
</evidence>
<evidence type="ECO:0000256" key="1">
    <source>
        <dbReference type="ARBA" id="ARBA00001933"/>
    </source>
</evidence>
<evidence type="ECO:0000313" key="3">
    <source>
        <dbReference type="EMBL" id="SUM34848.1"/>
    </source>
</evidence>
<accession>A0A380FL47</accession>
<keyword evidence="3" id="KW-0456">Lyase</keyword>
<dbReference type="InterPro" id="IPR000634">
    <property type="entry name" value="Ser/Thr_deHydtase_PyrdxlP-BS"/>
</dbReference>
<name>A0A380FL47_STAGA</name>
<dbReference type="GO" id="GO:0008721">
    <property type="term" value="F:D-serine ammonia-lyase activity"/>
    <property type="evidence" value="ECO:0007669"/>
    <property type="project" value="UniProtKB-EC"/>
</dbReference>
<organism evidence="3 4">
    <name type="scientific">Staphylococcus gallinarum</name>
    <dbReference type="NCBI Taxonomy" id="1293"/>
    <lineage>
        <taxon>Bacteria</taxon>
        <taxon>Bacillati</taxon>
        <taxon>Bacillota</taxon>
        <taxon>Bacilli</taxon>
        <taxon>Bacillales</taxon>
        <taxon>Staphylococcaceae</taxon>
        <taxon>Staphylococcus</taxon>
    </lineage>
</organism>
<dbReference type="AlphaFoldDB" id="A0A380FL47"/>
<gene>
    <name evidence="3" type="primary">dsdA_1</name>
    <name evidence="3" type="ORF">NCTC12195_04375</name>
</gene>
<reference evidence="3 4" key="1">
    <citation type="submission" date="2018-06" db="EMBL/GenBank/DDBJ databases">
        <authorList>
            <consortium name="Pathogen Informatics"/>
            <person name="Doyle S."/>
        </authorList>
    </citation>
    <scope>NUCLEOTIDE SEQUENCE [LARGE SCALE GENOMIC DNA]</scope>
    <source>
        <strain evidence="3 4">NCTC12195</strain>
    </source>
</reference>
<evidence type="ECO:0000313" key="4">
    <source>
        <dbReference type="Proteomes" id="UP000255277"/>
    </source>
</evidence>
<proteinExistence type="predicted"/>
<dbReference type="InterPro" id="IPR036052">
    <property type="entry name" value="TrpB-like_PALP_sf"/>
</dbReference>
<dbReference type="PROSITE" id="PS00165">
    <property type="entry name" value="DEHYDRATASE_SER_THR"/>
    <property type="match status" value="1"/>
</dbReference>
<dbReference type="GO" id="GO:1901605">
    <property type="term" value="P:alpha-amino acid metabolic process"/>
    <property type="evidence" value="ECO:0007669"/>
    <property type="project" value="UniProtKB-ARBA"/>
</dbReference>
<keyword evidence="2" id="KW-0663">Pyridoxal phosphate</keyword>
<dbReference type="EMBL" id="UHDK01000001">
    <property type="protein sequence ID" value="SUM34848.1"/>
    <property type="molecule type" value="Genomic_DNA"/>
</dbReference>
<protein>
    <submittedName>
        <fullName evidence="3">D-serine dehydratase</fullName>
        <ecNumber evidence="3">4.3.1.18</ecNumber>
    </submittedName>
</protein>
<dbReference type="Proteomes" id="UP000255277">
    <property type="component" value="Unassembled WGS sequence"/>
</dbReference>
<dbReference type="Gene3D" id="3.40.50.1100">
    <property type="match status" value="1"/>
</dbReference>
<dbReference type="EC" id="4.3.1.18" evidence="3"/>